<dbReference type="EMBL" id="JAPNUD010000014">
    <property type="protein sequence ID" value="MDA0640534.1"/>
    <property type="molecule type" value="Genomic_DNA"/>
</dbReference>
<name>A0ABT4SU12_9ACTN</name>
<comment type="caution">
    <text evidence="2">The sequence shown here is derived from an EMBL/GenBank/DDBJ whole genome shotgun (WGS) entry which is preliminary data.</text>
</comment>
<evidence type="ECO:0000313" key="3">
    <source>
        <dbReference type="Proteomes" id="UP001212498"/>
    </source>
</evidence>
<sequence length="329" mass="35029">MDVLVLGGTAWVGRELSRLAMERGHRVTCLARGESGDVAAGATLVAADRRDPAAYDALPDRTWDAVFEVSWQPGFVREALGALGGRARHWTYVSSGNVYASHATPGADESSPLLPPTDRREVGRELYGEAKAACEQASADAVGDRLLVARAGLIGGPGDHSGRSGYWVARAARDPRGPMLVPDTPDIPTQVVDVRDLVAWLLDAAEKGTAGTFNAVGPVVPFGEWIELARAAAGHTGPVVTAAPAWLLENGVTEYMGDESLPMWLVEPGWEGWSARDGSAAVAAGLRHRPRAELLAGTLLWEREHGLERVRRAGLSAGRERELLDALGR</sequence>
<keyword evidence="3" id="KW-1185">Reference proteome</keyword>
<dbReference type="PANTHER" id="PTHR48079:SF6">
    <property type="entry name" value="NAD(P)-BINDING DOMAIN-CONTAINING PROTEIN-RELATED"/>
    <property type="match status" value="1"/>
</dbReference>
<proteinExistence type="predicted"/>
<dbReference type="SUPFAM" id="SSF51735">
    <property type="entry name" value="NAD(P)-binding Rossmann-fold domains"/>
    <property type="match status" value="1"/>
</dbReference>
<dbReference type="PANTHER" id="PTHR48079">
    <property type="entry name" value="PROTEIN YEEZ"/>
    <property type="match status" value="1"/>
</dbReference>
<dbReference type="InterPro" id="IPR036291">
    <property type="entry name" value="NAD(P)-bd_dom_sf"/>
</dbReference>
<dbReference type="Proteomes" id="UP001212498">
    <property type="component" value="Unassembled WGS sequence"/>
</dbReference>
<feature type="domain" description="NAD-dependent epimerase/dehydratase" evidence="1">
    <location>
        <begin position="3"/>
        <end position="208"/>
    </location>
</feature>
<dbReference type="InterPro" id="IPR001509">
    <property type="entry name" value="Epimerase_deHydtase"/>
</dbReference>
<dbReference type="InterPro" id="IPR051783">
    <property type="entry name" value="NAD(P)-dependent_oxidoreduct"/>
</dbReference>
<accession>A0ABT4SU12</accession>
<gene>
    <name evidence="2" type="ORF">OUY24_07875</name>
</gene>
<evidence type="ECO:0000259" key="1">
    <source>
        <dbReference type="Pfam" id="PF01370"/>
    </source>
</evidence>
<dbReference type="Pfam" id="PF01370">
    <property type="entry name" value="Epimerase"/>
    <property type="match status" value="1"/>
</dbReference>
<protein>
    <submittedName>
        <fullName evidence="2">NAD-dependent epimerase/dehydratase family protein</fullName>
    </submittedName>
</protein>
<dbReference type="RefSeq" id="WP_271275731.1">
    <property type="nucleotide sequence ID" value="NZ_BAABFD010000032.1"/>
</dbReference>
<organism evidence="2 3">
    <name type="scientific">Nonomuraea ferruginea</name>
    <dbReference type="NCBI Taxonomy" id="46174"/>
    <lineage>
        <taxon>Bacteria</taxon>
        <taxon>Bacillati</taxon>
        <taxon>Actinomycetota</taxon>
        <taxon>Actinomycetes</taxon>
        <taxon>Streptosporangiales</taxon>
        <taxon>Streptosporangiaceae</taxon>
        <taxon>Nonomuraea</taxon>
    </lineage>
</organism>
<dbReference type="Gene3D" id="3.40.50.720">
    <property type="entry name" value="NAD(P)-binding Rossmann-like Domain"/>
    <property type="match status" value="1"/>
</dbReference>
<reference evidence="2 3" key="1">
    <citation type="submission" date="2022-11" db="EMBL/GenBank/DDBJ databases">
        <title>Nonomuraea corallina sp. nov., a new species of the genus Nonomuraea isolated from sea side sediment in Thai sea.</title>
        <authorList>
            <person name="Ngamcharungchit C."/>
            <person name="Matsumoto A."/>
            <person name="Suriyachadkun C."/>
            <person name="Panbangred W."/>
            <person name="Inahashi Y."/>
            <person name="Intra B."/>
        </authorList>
    </citation>
    <scope>NUCLEOTIDE SEQUENCE [LARGE SCALE GENOMIC DNA]</scope>
    <source>
        <strain evidence="2 3">DSM 43553</strain>
    </source>
</reference>
<evidence type="ECO:0000313" key="2">
    <source>
        <dbReference type="EMBL" id="MDA0640534.1"/>
    </source>
</evidence>